<evidence type="ECO:0000256" key="6">
    <source>
        <dbReference type="SAM" id="Coils"/>
    </source>
</evidence>
<dbReference type="STRING" id="706570.PT85_16030"/>
<keyword evidence="5 7" id="KW-0472">Membrane</keyword>
<organism evidence="9 10">
    <name type="scientific">Pseudomonas flexibilis</name>
    <dbReference type="NCBI Taxonomy" id="706570"/>
    <lineage>
        <taxon>Bacteria</taxon>
        <taxon>Pseudomonadati</taxon>
        <taxon>Pseudomonadota</taxon>
        <taxon>Gammaproteobacteria</taxon>
        <taxon>Pseudomonadales</taxon>
        <taxon>Pseudomonadaceae</taxon>
        <taxon>Pseudomonas</taxon>
    </lineage>
</organism>
<dbReference type="AlphaFoldDB" id="A0A0B3BX42"/>
<dbReference type="OrthoDB" id="7001023at2"/>
<dbReference type="Pfam" id="PF02706">
    <property type="entry name" value="Wzz"/>
    <property type="match status" value="1"/>
</dbReference>
<gene>
    <name evidence="9" type="ORF">PT85_16030</name>
</gene>
<evidence type="ECO:0000256" key="1">
    <source>
        <dbReference type="ARBA" id="ARBA00004651"/>
    </source>
</evidence>
<evidence type="ECO:0000256" key="4">
    <source>
        <dbReference type="ARBA" id="ARBA00022989"/>
    </source>
</evidence>
<reference evidence="9 10" key="1">
    <citation type="submission" date="2014-11" db="EMBL/GenBank/DDBJ databases">
        <title>Genome sequence of Pseudomonas tuomuerensis JCM 14085.</title>
        <authorList>
            <person name="Shin S.-K."/>
            <person name="Yi H."/>
        </authorList>
    </citation>
    <scope>NUCLEOTIDE SEQUENCE [LARGE SCALE GENOMIC DNA]</scope>
    <source>
        <strain evidence="9 10">JCM 14085</strain>
    </source>
</reference>
<evidence type="ECO:0000313" key="10">
    <source>
        <dbReference type="Proteomes" id="UP000030980"/>
    </source>
</evidence>
<keyword evidence="3 7" id="KW-0812">Transmembrane</keyword>
<name>A0A0B3BX42_9PSED</name>
<feature type="domain" description="Polysaccharide chain length determinant N-terminal" evidence="8">
    <location>
        <begin position="8"/>
        <end position="102"/>
    </location>
</feature>
<dbReference type="Proteomes" id="UP000030980">
    <property type="component" value="Unassembled WGS sequence"/>
</dbReference>
<dbReference type="InterPro" id="IPR050445">
    <property type="entry name" value="Bact_polysacc_biosynth/exp"/>
</dbReference>
<dbReference type="InterPro" id="IPR003856">
    <property type="entry name" value="LPS_length_determ_N"/>
</dbReference>
<comment type="subcellular location">
    <subcellularLocation>
        <location evidence="1">Cell membrane</location>
        <topology evidence="1">Multi-pass membrane protein</topology>
    </subcellularLocation>
</comment>
<evidence type="ECO:0000256" key="3">
    <source>
        <dbReference type="ARBA" id="ARBA00022692"/>
    </source>
</evidence>
<keyword evidence="2" id="KW-1003">Cell membrane</keyword>
<dbReference type="PANTHER" id="PTHR32309">
    <property type="entry name" value="TYROSINE-PROTEIN KINASE"/>
    <property type="match status" value="1"/>
</dbReference>
<proteinExistence type="predicted"/>
<feature type="transmembrane region" description="Helical" evidence="7">
    <location>
        <begin position="461"/>
        <end position="479"/>
    </location>
</feature>
<evidence type="ECO:0000256" key="5">
    <source>
        <dbReference type="ARBA" id="ARBA00023136"/>
    </source>
</evidence>
<evidence type="ECO:0000256" key="2">
    <source>
        <dbReference type="ARBA" id="ARBA00022475"/>
    </source>
</evidence>
<protein>
    <submittedName>
        <fullName evidence="9">Lipopolysaccharide biosynthesis protein</fullName>
    </submittedName>
</protein>
<keyword evidence="4 7" id="KW-1133">Transmembrane helix</keyword>
<keyword evidence="6" id="KW-0175">Coiled coil</keyword>
<dbReference type="PANTHER" id="PTHR32309:SF31">
    <property type="entry name" value="CAPSULAR EXOPOLYSACCHARIDE FAMILY"/>
    <property type="match status" value="1"/>
</dbReference>
<evidence type="ECO:0000313" key="9">
    <source>
        <dbReference type="EMBL" id="KHO63982.1"/>
    </source>
</evidence>
<keyword evidence="10" id="KW-1185">Reference proteome</keyword>
<evidence type="ECO:0000259" key="8">
    <source>
        <dbReference type="Pfam" id="PF02706"/>
    </source>
</evidence>
<dbReference type="EMBL" id="JTAK01000006">
    <property type="protein sequence ID" value="KHO63982.1"/>
    <property type="molecule type" value="Genomic_DNA"/>
</dbReference>
<sequence length="530" mass="60978">MNQTENYLHEFLRIFFANQRLIKRVFLFFAAITLLIPVLAKPTFDITAEVLVQSKKLPQMDPSGGALNKLSDVFVPPTLIDMETESSILRSPALVRRTVEQLYAEGHFQEEPGLLQRWVSDPWRRHVSEPFQAHVLNPLRELFGMEVEPIRDNLLDALAMMVLEDLEIQTLPGSNVISVAYSAGEPVFGTLLINRLLDTYLIHRQELYSNDLPLDFYEQKKLQYQERLKGLEEQRLTLLEGAKAANPDEEITFLLSAINQEELNLSQYRDRALEGNRWLDYLQKSLNVATQARLNDYSFPYTFAQTLENATYDDREIRQLGDRLIELVSQYGTESDIFQADSVPMQTLRAQIQRARQQFLQVVRNRIQEREKNQEIVTGVIAQKSERVAEYKSRIRDLQGIQSQLRQLNTEIEALHQAFFAYTQRYEESRTSDVLGALSNARILTRPFEPTEATFPVPSKVIPLGLLTGLLLAIALGYIREFFDHRFKHPGQVGEQLGLPVLMTIDADDPDQTDPHKTGRLPWIRHWAAS</sequence>
<accession>A0A0B3BX42</accession>
<dbReference type="RefSeq" id="WP_039607197.1">
    <property type="nucleotide sequence ID" value="NZ_FMUP01000004.1"/>
</dbReference>
<comment type="caution">
    <text evidence="9">The sequence shown here is derived from an EMBL/GenBank/DDBJ whole genome shotgun (WGS) entry which is preliminary data.</text>
</comment>
<feature type="coiled-coil region" evidence="6">
    <location>
        <begin position="345"/>
        <end position="418"/>
    </location>
</feature>
<dbReference type="GO" id="GO:0005886">
    <property type="term" value="C:plasma membrane"/>
    <property type="evidence" value="ECO:0007669"/>
    <property type="project" value="UniProtKB-SubCell"/>
</dbReference>
<evidence type="ECO:0000256" key="7">
    <source>
        <dbReference type="SAM" id="Phobius"/>
    </source>
</evidence>